<evidence type="ECO:0000313" key="2">
    <source>
        <dbReference type="Proteomes" id="UP000887013"/>
    </source>
</evidence>
<dbReference type="EMBL" id="BMAW01103853">
    <property type="protein sequence ID" value="GFT11286.1"/>
    <property type="molecule type" value="Genomic_DNA"/>
</dbReference>
<sequence>MNKSRRFCLRATRDTHEAIQYLSLLPLTQMISRNDPSSPKELLMSPTIRSISYHFSVNTKNGTPLVFLPKNPSPLVFRRRQRAVESLKRFLHLLGFTTSI</sequence>
<protein>
    <submittedName>
        <fullName evidence="1">Uncharacterized protein</fullName>
    </submittedName>
</protein>
<name>A0A8X6NFX8_NEPPI</name>
<organism evidence="1 2">
    <name type="scientific">Nephila pilipes</name>
    <name type="common">Giant wood spider</name>
    <name type="synonym">Nephila maculata</name>
    <dbReference type="NCBI Taxonomy" id="299642"/>
    <lineage>
        <taxon>Eukaryota</taxon>
        <taxon>Metazoa</taxon>
        <taxon>Ecdysozoa</taxon>
        <taxon>Arthropoda</taxon>
        <taxon>Chelicerata</taxon>
        <taxon>Arachnida</taxon>
        <taxon>Araneae</taxon>
        <taxon>Araneomorphae</taxon>
        <taxon>Entelegynae</taxon>
        <taxon>Araneoidea</taxon>
        <taxon>Nephilidae</taxon>
        <taxon>Nephila</taxon>
    </lineage>
</organism>
<evidence type="ECO:0000313" key="1">
    <source>
        <dbReference type="EMBL" id="GFT11286.1"/>
    </source>
</evidence>
<comment type="caution">
    <text evidence="1">The sequence shown here is derived from an EMBL/GenBank/DDBJ whole genome shotgun (WGS) entry which is preliminary data.</text>
</comment>
<reference evidence="1" key="1">
    <citation type="submission" date="2020-08" db="EMBL/GenBank/DDBJ databases">
        <title>Multicomponent nature underlies the extraordinary mechanical properties of spider dragline silk.</title>
        <authorList>
            <person name="Kono N."/>
            <person name="Nakamura H."/>
            <person name="Mori M."/>
            <person name="Yoshida Y."/>
            <person name="Ohtoshi R."/>
            <person name="Malay A.D."/>
            <person name="Moran D.A.P."/>
            <person name="Tomita M."/>
            <person name="Numata K."/>
            <person name="Arakawa K."/>
        </authorList>
    </citation>
    <scope>NUCLEOTIDE SEQUENCE</scope>
</reference>
<keyword evidence="2" id="KW-1185">Reference proteome</keyword>
<accession>A0A8X6NFX8</accession>
<gene>
    <name evidence="1" type="ORF">NPIL_345191</name>
</gene>
<proteinExistence type="predicted"/>
<dbReference type="Proteomes" id="UP000887013">
    <property type="component" value="Unassembled WGS sequence"/>
</dbReference>
<dbReference type="AlphaFoldDB" id="A0A8X6NFX8"/>